<dbReference type="Gene3D" id="3.40.190.120">
    <property type="entry name" value="Osmoprotection protein (prox), domain 2"/>
    <property type="match status" value="1"/>
</dbReference>
<dbReference type="Proteomes" id="UP001164965">
    <property type="component" value="Chromosome"/>
</dbReference>
<dbReference type="Gene3D" id="3.40.190.10">
    <property type="entry name" value="Periplasmic binding protein-like II"/>
    <property type="match status" value="1"/>
</dbReference>
<sequence>MALLATGAVVLTACGSSSDALGGGQATQDKVIVASANFPENELIAEMYAGALESAGITVEKKLNIGARELYVPAIQNGEISVVPDYTGNLLLLEDTKATAASSADVYTALKAALPADLKVLDYSPAEDKDALVVTPAIAAQYKLKSIEDLTPVCSQLVVGASASFPPRQAGLVGITEKYSCTFKEFRSLDTGGPLTLNALLNNDIQVADLYTTDSNIPDNNLVVLEDPKNVFPAQNVVPLYKDGSLSDAAKQKLNDVSKALDTATLTTLLRQVTTDKMPAQTVAMKWLKDKGLV</sequence>
<dbReference type="CDD" id="cd13606">
    <property type="entry name" value="PBP2_ProX_like"/>
    <property type="match status" value="1"/>
</dbReference>
<reference evidence="2" key="1">
    <citation type="submission" date="2022-10" db="EMBL/GenBank/DDBJ databases">
        <title>Rhodococcus sp.75.</title>
        <authorList>
            <person name="Sun M."/>
        </authorList>
    </citation>
    <scope>NUCLEOTIDE SEQUENCE</scope>
    <source>
        <strain evidence="2">75</strain>
    </source>
</reference>
<protein>
    <submittedName>
        <fullName evidence="2">ABC transporter substrate-binding protein</fullName>
    </submittedName>
</protein>
<evidence type="ECO:0000259" key="1">
    <source>
        <dbReference type="Pfam" id="PF04069"/>
    </source>
</evidence>
<evidence type="ECO:0000313" key="2">
    <source>
        <dbReference type="EMBL" id="UZJ25582.1"/>
    </source>
</evidence>
<accession>A0ABY6P1Q3</accession>
<evidence type="ECO:0000313" key="3">
    <source>
        <dbReference type="Proteomes" id="UP001164965"/>
    </source>
</evidence>
<name>A0ABY6P1Q3_9NOCA</name>
<organism evidence="2 3">
    <name type="scientific">Rhodococcus antarcticus</name>
    <dbReference type="NCBI Taxonomy" id="2987751"/>
    <lineage>
        <taxon>Bacteria</taxon>
        <taxon>Bacillati</taxon>
        <taxon>Actinomycetota</taxon>
        <taxon>Actinomycetes</taxon>
        <taxon>Mycobacteriales</taxon>
        <taxon>Nocardiaceae</taxon>
        <taxon>Rhodococcus</taxon>
    </lineage>
</organism>
<dbReference type="EMBL" id="CP110615">
    <property type="protein sequence ID" value="UZJ25582.1"/>
    <property type="molecule type" value="Genomic_DNA"/>
</dbReference>
<proteinExistence type="predicted"/>
<dbReference type="InterPro" id="IPR007210">
    <property type="entry name" value="ABC_Gly_betaine_transp_sub-bd"/>
</dbReference>
<dbReference type="RefSeq" id="WP_265383686.1">
    <property type="nucleotide sequence ID" value="NZ_CP110615.1"/>
</dbReference>
<keyword evidence="3" id="KW-1185">Reference proteome</keyword>
<dbReference type="SUPFAM" id="SSF53850">
    <property type="entry name" value="Periplasmic binding protein-like II"/>
    <property type="match status" value="1"/>
</dbReference>
<gene>
    <name evidence="2" type="ORF">RHODO2019_03725</name>
</gene>
<feature type="domain" description="ABC-type glycine betaine transport system substrate-binding" evidence="1">
    <location>
        <begin position="30"/>
        <end position="289"/>
    </location>
</feature>
<dbReference type="Pfam" id="PF04069">
    <property type="entry name" value="OpuAC"/>
    <property type="match status" value="1"/>
</dbReference>